<dbReference type="Gene3D" id="1.10.1660.10">
    <property type="match status" value="1"/>
</dbReference>
<gene>
    <name evidence="5" type="ORF">PI95_004130</name>
</gene>
<dbReference type="InterPro" id="IPR047057">
    <property type="entry name" value="MerR_fam"/>
</dbReference>
<dbReference type="GO" id="GO:0003700">
    <property type="term" value="F:DNA-binding transcription factor activity"/>
    <property type="evidence" value="ECO:0007669"/>
    <property type="project" value="InterPro"/>
</dbReference>
<comment type="caution">
    <text evidence="5">The sequence shown here is derived from an EMBL/GenBank/DDBJ whole genome shotgun (WGS) entry which is preliminary data.</text>
</comment>
<dbReference type="SUPFAM" id="SSF46955">
    <property type="entry name" value="Putative DNA-binding domain"/>
    <property type="match status" value="1"/>
</dbReference>
<sequence>MLVQEKSKLIGSVAKESGVSIKTIRYYDELGLLKVSGRTEGGFRLFDSDVFARLNFIKRAQNLGLSLSEIKDFLDVYDGGELPCEHIKPKLEDKLMTIDEQIRQLFILRQELQGLLSGWETIPESSEQTICPIIERT</sequence>
<organism evidence="5 6">
    <name type="scientific">Hassallia byssoidea VB512170</name>
    <dbReference type="NCBI Taxonomy" id="1304833"/>
    <lineage>
        <taxon>Bacteria</taxon>
        <taxon>Bacillati</taxon>
        <taxon>Cyanobacteriota</taxon>
        <taxon>Cyanophyceae</taxon>
        <taxon>Nostocales</taxon>
        <taxon>Tolypothrichaceae</taxon>
        <taxon>Hassallia</taxon>
    </lineage>
</organism>
<dbReference type="GO" id="GO:0003677">
    <property type="term" value="F:DNA binding"/>
    <property type="evidence" value="ECO:0007669"/>
    <property type="project" value="UniProtKB-KW"/>
</dbReference>
<evidence type="ECO:0000313" key="5">
    <source>
        <dbReference type="EMBL" id="NEU71789.1"/>
    </source>
</evidence>
<feature type="domain" description="HTH merR-type" evidence="4">
    <location>
        <begin position="10"/>
        <end position="76"/>
    </location>
</feature>
<dbReference type="PANTHER" id="PTHR30204:SF94">
    <property type="entry name" value="HEAVY METAL-DEPENDENT TRANSCRIPTIONAL REGULATOR HI_0293-RELATED"/>
    <property type="match status" value="1"/>
</dbReference>
<dbReference type="Pfam" id="PF09278">
    <property type="entry name" value="MerR-DNA-bind"/>
    <property type="match status" value="1"/>
</dbReference>
<evidence type="ECO:0000259" key="4">
    <source>
        <dbReference type="PROSITE" id="PS50937"/>
    </source>
</evidence>
<dbReference type="AlphaFoldDB" id="A0A846H5A2"/>
<evidence type="ECO:0000313" key="6">
    <source>
        <dbReference type="Proteomes" id="UP000031549"/>
    </source>
</evidence>
<dbReference type="PROSITE" id="PS50937">
    <property type="entry name" value="HTH_MERR_2"/>
    <property type="match status" value="1"/>
</dbReference>
<dbReference type="SMART" id="SM00422">
    <property type="entry name" value="HTH_MERR"/>
    <property type="match status" value="1"/>
</dbReference>
<dbReference type="RefSeq" id="WP_039744668.1">
    <property type="nucleotide sequence ID" value="NZ_JTCM02000005.1"/>
</dbReference>
<name>A0A846H5A2_9CYAN</name>
<reference evidence="5 6" key="1">
    <citation type="journal article" date="2015" name="Genome Announc.">
        <title>Draft Genome Sequence of Cyanobacterium Hassallia byssoidea Strain VB512170, Isolated from Monuments in India.</title>
        <authorList>
            <person name="Singh D."/>
            <person name="Chandrababunaidu M.M."/>
            <person name="Panda A."/>
            <person name="Sen D."/>
            <person name="Bhattacharyya S."/>
            <person name="Adhikary S.P."/>
            <person name="Tripathy S."/>
        </authorList>
    </citation>
    <scope>NUCLEOTIDE SEQUENCE [LARGE SCALE GENOMIC DNA]</scope>
    <source>
        <strain evidence="5 6">VB512170</strain>
    </source>
</reference>
<dbReference type="PROSITE" id="PS00552">
    <property type="entry name" value="HTH_MERR_1"/>
    <property type="match status" value="1"/>
</dbReference>
<dbReference type="Proteomes" id="UP000031549">
    <property type="component" value="Unassembled WGS sequence"/>
</dbReference>
<accession>A0A846H5A2</accession>
<dbReference type="CDD" id="cd04770">
    <property type="entry name" value="HTH_HMRTR"/>
    <property type="match status" value="1"/>
</dbReference>
<dbReference type="InterPro" id="IPR015358">
    <property type="entry name" value="Tscrpt_reg_MerR_DNA-bd"/>
</dbReference>
<keyword evidence="6" id="KW-1185">Reference proteome</keyword>
<protein>
    <submittedName>
        <fullName evidence="5">Heavy metal-responsive transcriptional regulator</fullName>
    </submittedName>
</protein>
<dbReference type="InterPro" id="IPR009061">
    <property type="entry name" value="DNA-bd_dom_put_sf"/>
</dbReference>
<dbReference type="Pfam" id="PF00376">
    <property type="entry name" value="MerR"/>
    <property type="match status" value="1"/>
</dbReference>
<evidence type="ECO:0000256" key="1">
    <source>
        <dbReference type="ARBA" id="ARBA00023015"/>
    </source>
</evidence>
<dbReference type="PANTHER" id="PTHR30204">
    <property type="entry name" value="REDOX-CYCLING DRUG-SENSING TRANSCRIPTIONAL ACTIVATOR SOXR"/>
    <property type="match status" value="1"/>
</dbReference>
<proteinExistence type="predicted"/>
<keyword evidence="1" id="KW-0805">Transcription regulation</keyword>
<dbReference type="InterPro" id="IPR000551">
    <property type="entry name" value="MerR-type_HTH_dom"/>
</dbReference>
<evidence type="ECO:0000256" key="3">
    <source>
        <dbReference type="ARBA" id="ARBA00023163"/>
    </source>
</evidence>
<evidence type="ECO:0000256" key="2">
    <source>
        <dbReference type="ARBA" id="ARBA00023125"/>
    </source>
</evidence>
<dbReference type="PRINTS" id="PR00040">
    <property type="entry name" value="HTHMERR"/>
</dbReference>
<keyword evidence="2" id="KW-0238">DNA-binding</keyword>
<dbReference type="EMBL" id="JTCM02000005">
    <property type="protein sequence ID" value="NEU71789.1"/>
    <property type="molecule type" value="Genomic_DNA"/>
</dbReference>
<keyword evidence="3" id="KW-0804">Transcription</keyword>